<dbReference type="Proteomes" id="UP001283361">
    <property type="component" value="Unassembled WGS sequence"/>
</dbReference>
<accession>A0AAE1D6T9</accession>
<reference evidence="1" key="1">
    <citation type="journal article" date="2023" name="G3 (Bethesda)">
        <title>A reference genome for the long-term kleptoplast-retaining sea slug Elysia crispata morphotype clarki.</title>
        <authorList>
            <person name="Eastman K.E."/>
            <person name="Pendleton A.L."/>
            <person name="Shaikh M.A."/>
            <person name="Suttiyut T."/>
            <person name="Ogas R."/>
            <person name="Tomko P."/>
            <person name="Gavelis G."/>
            <person name="Widhalm J.R."/>
            <person name="Wisecaver J.H."/>
        </authorList>
    </citation>
    <scope>NUCLEOTIDE SEQUENCE</scope>
    <source>
        <strain evidence="1">ECLA1</strain>
    </source>
</reference>
<sequence length="119" mass="13576">MFTSRRHELLRPEDEIALSSLFRILLGLQMSGHRNHCCHNTCPLMSLLLLHKALRPARTLMMLVWFHQSLSCLGCCRVQRVMMLSPGNPLRATKARIIHHQHSCLAQPDIITLTSAQLT</sequence>
<dbReference type="AlphaFoldDB" id="A0AAE1D6T9"/>
<evidence type="ECO:0000313" key="1">
    <source>
        <dbReference type="EMBL" id="KAK3759467.1"/>
    </source>
</evidence>
<proteinExistence type="predicted"/>
<evidence type="ECO:0000313" key="2">
    <source>
        <dbReference type="Proteomes" id="UP001283361"/>
    </source>
</evidence>
<gene>
    <name evidence="1" type="ORF">RRG08_062614</name>
</gene>
<protein>
    <submittedName>
        <fullName evidence="1">Uncharacterized protein</fullName>
    </submittedName>
</protein>
<organism evidence="1 2">
    <name type="scientific">Elysia crispata</name>
    <name type="common">lettuce slug</name>
    <dbReference type="NCBI Taxonomy" id="231223"/>
    <lineage>
        <taxon>Eukaryota</taxon>
        <taxon>Metazoa</taxon>
        <taxon>Spiralia</taxon>
        <taxon>Lophotrochozoa</taxon>
        <taxon>Mollusca</taxon>
        <taxon>Gastropoda</taxon>
        <taxon>Heterobranchia</taxon>
        <taxon>Euthyneura</taxon>
        <taxon>Panpulmonata</taxon>
        <taxon>Sacoglossa</taxon>
        <taxon>Placobranchoidea</taxon>
        <taxon>Plakobranchidae</taxon>
        <taxon>Elysia</taxon>
    </lineage>
</organism>
<comment type="caution">
    <text evidence="1">The sequence shown here is derived from an EMBL/GenBank/DDBJ whole genome shotgun (WGS) entry which is preliminary data.</text>
</comment>
<dbReference type="EMBL" id="JAWDGP010005120">
    <property type="protein sequence ID" value="KAK3759467.1"/>
    <property type="molecule type" value="Genomic_DNA"/>
</dbReference>
<keyword evidence="2" id="KW-1185">Reference proteome</keyword>
<name>A0AAE1D6T9_9GAST</name>